<comment type="caution">
    <text evidence="3">The sequence shown here is derived from an EMBL/GenBank/DDBJ whole genome shotgun (WGS) entry which is preliminary data.</text>
</comment>
<proteinExistence type="predicted"/>
<name>A0AAV3ZG12_9GAST</name>
<dbReference type="PANTHER" id="PTHR43762">
    <property type="entry name" value="L-GULONOLACTONE OXIDASE"/>
    <property type="match status" value="1"/>
</dbReference>
<organism evidence="3 4">
    <name type="scientific">Plakobranchus ocellatus</name>
    <dbReference type="NCBI Taxonomy" id="259542"/>
    <lineage>
        <taxon>Eukaryota</taxon>
        <taxon>Metazoa</taxon>
        <taxon>Spiralia</taxon>
        <taxon>Lophotrochozoa</taxon>
        <taxon>Mollusca</taxon>
        <taxon>Gastropoda</taxon>
        <taxon>Heterobranchia</taxon>
        <taxon>Euthyneura</taxon>
        <taxon>Panpulmonata</taxon>
        <taxon>Sacoglossa</taxon>
        <taxon>Placobranchoidea</taxon>
        <taxon>Plakobranchidae</taxon>
        <taxon>Plakobranchus</taxon>
    </lineage>
</organism>
<dbReference type="PROSITE" id="PS51387">
    <property type="entry name" value="FAD_PCMH"/>
    <property type="match status" value="1"/>
</dbReference>
<dbReference type="AlphaFoldDB" id="A0AAV3ZG12"/>
<evidence type="ECO:0000259" key="2">
    <source>
        <dbReference type="PROSITE" id="PS51387"/>
    </source>
</evidence>
<dbReference type="SUPFAM" id="SSF56176">
    <property type="entry name" value="FAD-binding/transporter-associated domain-like"/>
    <property type="match status" value="1"/>
</dbReference>
<dbReference type="InterPro" id="IPR016166">
    <property type="entry name" value="FAD-bd_PCMH"/>
</dbReference>
<dbReference type="InterPro" id="IPR016167">
    <property type="entry name" value="FAD-bd_PCMH_sub1"/>
</dbReference>
<dbReference type="Pfam" id="PF01565">
    <property type="entry name" value="FAD_binding_4"/>
    <property type="match status" value="1"/>
</dbReference>
<dbReference type="Proteomes" id="UP000735302">
    <property type="component" value="Unassembled WGS sequence"/>
</dbReference>
<dbReference type="InterPro" id="IPR016169">
    <property type="entry name" value="FAD-bd_PCMH_sub2"/>
</dbReference>
<keyword evidence="1" id="KW-0732">Signal</keyword>
<accession>A0AAV3ZG12</accession>
<protein>
    <submittedName>
        <fullName evidence="3">D-arabinono-1,4-lactone oxidase-like</fullName>
    </submittedName>
</protein>
<keyword evidence="4" id="KW-1185">Reference proteome</keyword>
<evidence type="ECO:0000256" key="1">
    <source>
        <dbReference type="SAM" id="SignalP"/>
    </source>
</evidence>
<dbReference type="InterPro" id="IPR036318">
    <property type="entry name" value="FAD-bd_PCMH-like_sf"/>
</dbReference>
<dbReference type="Gene3D" id="3.30.43.10">
    <property type="entry name" value="Uridine Diphospho-n-acetylenolpyruvylglucosamine Reductase, domain 2"/>
    <property type="match status" value="1"/>
</dbReference>
<feature type="signal peptide" evidence="1">
    <location>
        <begin position="1"/>
        <end position="25"/>
    </location>
</feature>
<dbReference type="Gene3D" id="3.30.465.10">
    <property type="match status" value="1"/>
</dbReference>
<dbReference type="GO" id="GO:0071949">
    <property type="term" value="F:FAD binding"/>
    <property type="evidence" value="ECO:0007669"/>
    <property type="project" value="InterPro"/>
</dbReference>
<dbReference type="EMBL" id="BLXT01002298">
    <property type="protein sequence ID" value="GFN92828.1"/>
    <property type="molecule type" value="Genomic_DNA"/>
</dbReference>
<dbReference type="GO" id="GO:0016899">
    <property type="term" value="F:oxidoreductase activity, acting on the CH-OH group of donors, oxygen as acceptor"/>
    <property type="evidence" value="ECO:0007669"/>
    <property type="project" value="InterPro"/>
</dbReference>
<dbReference type="PANTHER" id="PTHR43762:SF1">
    <property type="entry name" value="D-ARABINONO-1,4-LACTONE OXIDASE"/>
    <property type="match status" value="1"/>
</dbReference>
<feature type="chain" id="PRO_5043562375" evidence="1">
    <location>
        <begin position="26"/>
        <end position="539"/>
    </location>
</feature>
<dbReference type="InterPro" id="IPR010031">
    <property type="entry name" value="FAD_lactone_oxidase-like"/>
</dbReference>
<evidence type="ECO:0000313" key="3">
    <source>
        <dbReference type="EMBL" id="GFN92828.1"/>
    </source>
</evidence>
<dbReference type="InterPro" id="IPR006094">
    <property type="entry name" value="Oxid_FAD_bind_N"/>
</dbReference>
<reference evidence="3 4" key="1">
    <citation type="journal article" date="2021" name="Elife">
        <title>Chloroplast acquisition without the gene transfer in kleptoplastic sea slugs, Plakobranchus ocellatus.</title>
        <authorList>
            <person name="Maeda T."/>
            <person name="Takahashi S."/>
            <person name="Yoshida T."/>
            <person name="Shimamura S."/>
            <person name="Takaki Y."/>
            <person name="Nagai Y."/>
            <person name="Toyoda A."/>
            <person name="Suzuki Y."/>
            <person name="Arimoto A."/>
            <person name="Ishii H."/>
            <person name="Satoh N."/>
            <person name="Nishiyama T."/>
            <person name="Hasebe M."/>
            <person name="Maruyama T."/>
            <person name="Minagawa J."/>
            <person name="Obokata J."/>
            <person name="Shigenobu S."/>
        </authorList>
    </citation>
    <scope>NUCLEOTIDE SEQUENCE [LARGE SCALE GENOMIC DNA]</scope>
</reference>
<feature type="domain" description="FAD-binding PCMH-type" evidence="2">
    <location>
        <begin position="114"/>
        <end position="295"/>
    </location>
</feature>
<sequence length="539" mass="60814">MDLKEGLCVHFMLLAFVALLYPADGRSIFNQLPGLEDTIVDIGGEPATGHRLVKRSPLVAEIMGPLSRNVRQVDEAFRSRLVYKRMRILLTLLRMRLGRSPEIEILQFNNWDKTIQVDQLFFVKPKTIWEVRRVILAARSLGMRVRATGAGHSRSPLYVDEGNIMMDMRELQRHDGPFMELNAETPQRNFKTVTAMTGAHMFELNEFMTQEGVTILTEPLNDQETLGGMVAAGSHGSTYDAPAFPGIVVELRLMDALGRLRKFTMERQPDLMRALSLNLGTFGIMYDITIRVKTISGSNENCLWIRTINEATPDDLIGQPIQGPITLSSNGSLSGGSTVGLLRAKGSLNLARQLPHASFHYLVNAFPIIEPPRYGSETSAAFLLNIDTDFDRPYRAIKYLVEKTEHQIKTRGTTPMNALLPRFFRNSNCYLCFGNTEITMPEDNGHSVVVDFLAPPTQDGFYAAAADFVNQFKNESIRPHWAKRHDNIDGIIDLIQDVYKDLIPAFMEQKRLAMVDPCDMFMNSYLIAIFGRSPTCYYY</sequence>
<evidence type="ECO:0000313" key="4">
    <source>
        <dbReference type="Proteomes" id="UP000735302"/>
    </source>
</evidence>
<gene>
    <name evidence="3" type="ORF">PoB_001933400</name>
</gene>